<dbReference type="Proteomes" id="UP000214646">
    <property type="component" value="Unassembled WGS sequence"/>
</dbReference>
<organism evidence="4 5">
    <name type="scientific">Fimbriiglobus ruber</name>
    <dbReference type="NCBI Taxonomy" id="1908690"/>
    <lineage>
        <taxon>Bacteria</taxon>
        <taxon>Pseudomonadati</taxon>
        <taxon>Planctomycetota</taxon>
        <taxon>Planctomycetia</taxon>
        <taxon>Gemmatales</taxon>
        <taxon>Gemmataceae</taxon>
        <taxon>Fimbriiglobus</taxon>
    </lineage>
</organism>
<dbReference type="AlphaFoldDB" id="A0A225CXM5"/>
<sequence length="646" mass="72581">MGLSAVHAHASGRPYRALVFCPGQLVKKWEREILETIPEATVIQIESWKNLLHLDRTTMPSGVEWYIIARDRAKLGAKWKPAYQVRTKVIDGYLRCPQCGRRLVDDKREPLFVGQPGKTGQAGSGLWKRRLRCEWVLSAYGTGTDEDAAEADRLVEGCGSPLWQMTGELHRYEPALYIKRRLKGFFRYLIVDEIHEEKGADTAQGHAAAALVSACRKVIALTGTLIGGYAEHLRPLLFRLSPQSLVQEGLGWSDARAFNESYGRIETRITERSGVRSEDNRMSRGSKTTVKMVRPGIMPPLFGRHLIDKCVFLGLNEVSDRLPPLSEECLPVRMDKELATAYRDEVQEPLIEAVKEMMKRRDRRLLGAMVQTLLAYPDYPFGWEPVGYSKAGQFITVATPPKLANNVIRPKEQALIDLVRSEKGTRRQVWVFVEFTNKHDVEARLEHLLTLAGLRVGVLRSSVPLARREEWIAKNAPHLDVVISHPRLVETGLDLFDKGGRHNFPTICFYETGYNLFTLRQASRRSWRIGQKKDCRVVYLYYEKTMQDRAIALMGKKLSAAQALEGKFSSEGLVAMAGEDSNMELALARSLVDRMDEGDARRFLGGVHNSETCGVVAPPPLPISAAVHQPQGLVQGNLFDVLGLTD</sequence>
<dbReference type="GO" id="GO:0006281">
    <property type="term" value="P:DNA repair"/>
    <property type="evidence" value="ECO:0007669"/>
    <property type="project" value="TreeGrafter"/>
</dbReference>
<protein>
    <submittedName>
        <fullName evidence="4">Superfamily II DNA/RNA helicase</fullName>
    </submittedName>
</protein>
<evidence type="ECO:0000256" key="2">
    <source>
        <dbReference type="ARBA" id="ARBA00022801"/>
    </source>
</evidence>
<evidence type="ECO:0000256" key="1">
    <source>
        <dbReference type="ARBA" id="ARBA00022741"/>
    </source>
</evidence>
<dbReference type="GO" id="GO:0005524">
    <property type="term" value="F:ATP binding"/>
    <property type="evidence" value="ECO:0007669"/>
    <property type="project" value="UniProtKB-KW"/>
</dbReference>
<dbReference type="GO" id="GO:0016787">
    <property type="term" value="F:hydrolase activity"/>
    <property type="evidence" value="ECO:0007669"/>
    <property type="project" value="UniProtKB-KW"/>
</dbReference>
<dbReference type="GO" id="GO:0008094">
    <property type="term" value="F:ATP-dependent activity, acting on DNA"/>
    <property type="evidence" value="ECO:0007669"/>
    <property type="project" value="TreeGrafter"/>
</dbReference>
<proteinExistence type="predicted"/>
<dbReference type="PANTHER" id="PTHR45626">
    <property type="entry name" value="TRANSCRIPTION TERMINATION FACTOR 2-RELATED"/>
    <property type="match status" value="1"/>
</dbReference>
<dbReference type="EMBL" id="NIDE01000020">
    <property type="protein sequence ID" value="OWK34120.1"/>
    <property type="molecule type" value="Genomic_DNA"/>
</dbReference>
<evidence type="ECO:0000256" key="3">
    <source>
        <dbReference type="ARBA" id="ARBA00022840"/>
    </source>
</evidence>
<dbReference type="GO" id="GO:0004386">
    <property type="term" value="F:helicase activity"/>
    <property type="evidence" value="ECO:0007669"/>
    <property type="project" value="UniProtKB-KW"/>
</dbReference>
<dbReference type="Gene3D" id="3.40.50.300">
    <property type="entry name" value="P-loop containing nucleotide triphosphate hydrolases"/>
    <property type="match status" value="1"/>
</dbReference>
<reference evidence="5" key="1">
    <citation type="submission" date="2017-06" db="EMBL/GenBank/DDBJ databases">
        <title>Genome analysis of Fimbriiglobus ruber SP5, the first member of the order Planctomycetales with confirmed chitinolytic capability.</title>
        <authorList>
            <person name="Ravin N.V."/>
            <person name="Rakitin A.L."/>
            <person name="Ivanova A.A."/>
            <person name="Beletsky A.V."/>
            <person name="Kulichevskaya I.S."/>
            <person name="Mardanov A.V."/>
            <person name="Dedysh S.N."/>
        </authorList>
    </citation>
    <scope>NUCLEOTIDE SEQUENCE [LARGE SCALE GENOMIC DNA]</scope>
    <source>
        <strain evidence="5">SP5</strain>
    </source>
</reference>
<dbReference type="InterPro" id="IPR027417">
    <property type="entry name" value="P-loop_NTPase"/>
</dbReference>
<comment type="caution">
    <text evidence="4">The sequence shown here is derived from an EMBL/GenBank/DDBJ whole genome shotgun (WGS) entry which is preliminary data.</text>
</comment>
<keyword evidence="4" id="KW-0347">Helicase</keyword>
<evidence type="ECO:0000313" key="4">
    <source>
        <dbReference type="EMBL" id="OWK34120.1"/>
    </source>
</evidence>
<evidence type="ECO:0000313" key="5">
    <source>
        <dbReference type="Proteomes" id="UP000214646"/>
    </source>
</evidence>
<dbReference type="SUPFAM" id="SSF52540">
    <property type="entry name" value="P-loop containing nucleoside triphosphate hydrolases"/>
    <property type="match status" value="2"/>
</dbReference>
<keyword evidence="3" id="KW-0067">ATP-binding</keyword>
<accession>A0A225CXM5</accession>
<gene>
    <name evidence="4" type="ORF">FRUB_10091</name>
</gene>
<keyword evidence="1" id="KW-0547">Nucleotide-binding</keyword>
<name>A0A225CXM5_9BACT</name>
<dbReference type="InterPro" id="IPR050628">
    <property type="entry name" value="SNF2_RAD54_helicase_TF"/>
</dbReference>
<keyword evidence="5" id="KW-1185">Reference proteome</keyword>
<keyword evidence="2" id="KW-0378">Hydrolase</keyword>